<dbReference type="GO" id="GO:0007015">
    <property type="term" value="P:actin filament organization"/>
    <property type="evidence" value="ECO:0007669"/>
    <property type="project" value="TreeGrafter"/>
</dbReference>
<accession>A0A0P7XK51</accession>
<evidence type="ECO:0000256" key="7">
    <source>
        <dbReference type="ARBA" id="ARBA00070923"/>
    </source>
</evidence>
<feature type="compositionally biased region" description="Basic and acidic residues" evidence="9">
    <location>
        <begin position="371"/>
        <end position="385"/>
    </location>
</feature>
<feature type="region of interest" description="Disordered" evidence="9">
    <location>
        <begin position="362"/>
        <end position="432"/>
    </location>
</feature>
<dbReference type="STRING" id="113540.ENSSFOP00015032228"/>
<gene>
    <name evidence="11" type="ORF">Z043_105356</name>
</gene>
<feature type="compositionally biased region" description="Polar residues" evidence="9">
    <location>
        <begin position="333"/>
        <end position="350"/>
    </location>
</feature>
<dbReference type="GO" id="GO:0005865">
    <property type="term" value="C:striated muscle thin filament"/>
    <property type="evidence" value="ECO:0007669"/>
    <property type="project" value="TreeGrafter"/>
</dbReference>
<evidence type="ECO:0000256" key="2">
    <source>
        <dbReference type="ARBA" id="ARBA00009345"/>
    </source>
</evidence>
<evidence type="ECO:0000259" key="10">
    <source>
        <dbReference type="PROSITE" id="PS51082"/>
    </source>
</evidence>
<dbReference type="PANTHER" id="PTHR10901">
    <property type="entry name" value="TROPOMODULIN"/>
    <property type="match status" value="1"/>
</dbReference>
<dbReference type="PROSITE" id="PS51082">
    <property type="entry name" value="WH2"/>
    <property type="match status" value="1"/>
</dbReference>
<dbReference type="FunFam" id="3.80.10.10:FF:000078">
    <property type="entry name" value="Leiomodin 3"/>
    <property type="match status" value="1"/>
</dbReference>
<dbReference type="Pfam" id="PF11819">
    <property type="entry name" value="CUPID"/>
    <property type="match status" value="1"/>
</dbReference>
<sequence length="806" mass="91834">MQDSQASEELTENISALRTRVTEMEGILAQKLKELKEICLKEAALTGRLPKEYPLLPGESAPRVRQRVGAAYKLDDIFSHEDPYLRNLECRLALQHKIVEAAENLAAEAKGCKTLKKLRKKSCVDAMEKLRKIEEEINQYRIAMEEAPRQTPSPVKDDDISTCESSSRGDCLIPGDKERTCMPSATSVESCQDHVITVKEERGGSMSNHSDSESYTDEIDEDAILANLSPEELRQLQSEMDVIAPDEQVPVGQRQKDQTEKPPTGSFDHRSLVDYLYWEKESKRMLEEERVPATLLPSEKNIPDYTGQSNEDENDLESVCKKTEEVKEEKEGTPTQTDQNNSLEHSSNCEKTSCVTKITNILLPPPEFADPQEKTEETSEPKDSEVEVPDDAQTYLVQINSESTERKNVTTEQKTEKSTEETEGSEKEEKKISRLKIPNKLALEGNFIKLTARPSGNDTNLESTLDKIRKNNPEIKEVNLNNIENIPKEMLRDYVNSLKKNKHVTNFSIANTGADENIAFALANMLRENRSITTLNIESNFITGKGIIAIMRCLQFNETLTELRFHNQRHMLGHHAEMEISRLLKANHTLLKMGYHFELPGPRMVVNNLLTRNLDRQRQRRHEEQRMQQLKEQKELMEMYENALNLPPGLLEMLGGYLPPMALAEEGQRDVSPEPSPPSQARRQLEPHPQPPSSDSGNPLKNIQLRKTPKRRDPFLELNPREEKSEERPSIQLRKTPRRKDASVEAQGDERANLKDVIKTLKPVPRQRQPPKVELTPRDQLLNEIRQSNVAYLKSVSMNINSPVSR</sequence>
<dbReference type="InterPro" id="IPR003124">
    <property type="entry name" value="WH2_dom"/>
</dbReference>
<dbReference type="Pfam" id="PF03250">
    <property type="entry name" value="Tropomodulin"/>
    <property type="match status" value="1"/>
</dbReference>
<dbReference type="GO" id="GO:0031430">
    <property type="term" value="C:M band"/>
    <property type="evidence" value="ECO:0007669"/>
    <property type="project" value="UniProtKB-SubCell"/>
</dbReference>
<keyword evidence="5" id="KW-0206">Cytoskeleton</keyword>
<evidence type="ECO:0000313" key="11">
    <source>
        <dbReference type="EMBL" id="KPP75396.1"/>
    </source>
</evidence>
<organism evidence="11 12">
    <name type="scientific">Scleropages formosus</name>
    <name type="common">Asian bonytongue</name>
    <name type="synonym">Osteoglossum formosum</name>
    <dbReference type="NCBI Taxonomy" id="113540"/>
    <lineage>
        <taxon>Eukaryota</taxon>
        <taxon>Metazoa</taxon>
        <taxon>Chordata</taxon>
        <taxon>Craniata</taxon>
        <taxon>Vertebrata</taxon>
        <taxon>Euteleostomi</taxon>
        <taxon>Actinopterygii</taxon>
        <taxon>Neopterygii</taxon>
        <taxon>Teleostei</taxon>
        <taxon>Osteoglossocephala</taxon>
        <taxon>Osteoglossomorpha</taxon>
        <taxon>Osteoglossiformes</taxon>
        <taxon>Osteoglossidae</taxon>
        <taxon>Scleropages</taxon>
    </lineage>
</organism>
<reference evidence="11 12" key="1">
    <citation type="submission" date="2015-08" db="EMBL/GenBank/DDBJ databases">
        <title>The genome of the Asian arowana (Scleropages formosus).</title>
        <authorList>
            <person name="Tan M.H."/>
            <person name="Gan H.M."/>
            <person name="Croft L.J."/>
            <person name="Austin C.M."/>
        </authorList>
    </citation>
    <scope>NUCLEOTIDE SEQUENCE [LARGE SCALE GENOMIC DNA]</scope>
    <source>
        <strain evidence="11">Aro1</strain>
    </source>
</reference>
<comment type="subcellular location">
    <subcellularLocation>
        <location evidence="1">Cytoplasm</location>
        <location evidence="1">Cytoskeleton</location>
    </subcellularLocation>
    <subcellularLocation>
        <location evidence="6">Cytoplasm</location>
        <location evidence="6">Myofibril</location>
        <location evidence="6">Sarcomere</location>
        <location evidence="6">M line</location>
    </subcellularLocation>
</comment>
<feature type="coiled-coil region" evidence="8">
    <location>
        <begin position="607"/>
        <end position="640"/>
    </location>
</feature>
<dbReference type="GO" id="GO:0003779">
    <property type="term" value="F:actin binding"/>
    <property type="evidence" value="ECO:0007669"/>
    <property type="project" value="InterPro"/>
</dbReference>
<evidence type="ECO:0000256" key="9">
    <source>
        <dbReference type="SAM" id="MobiDB-lite"/>
    </source>
</evidence>
<evidence type="ECO:0000256" key="4">
    <source>
        <dbReference type="ARBA" id="ARBA00023054"/>
    </source>
</evidence>
<comment type="similarity">
    <text evidence="2">Belongs to the tropomodulin family.</text>
</comment>
<feature type="domain" description="WH2" evidence="10">
    <location>
        <begin position="777"/>
        <end position="796"/>
    </location>
</feature>
<keyword evidence="4 8" id="KW-0175">Coiled coil</keyword>
<dbReference type="SUPFAM" id="SSF52047">
    <property type="entry name" value="RNI-like"/>
    <property type="match status" value="1"/>
</dbReference>
<feature type="region of interest" description="Disordered" evidence="9">
    <location>
        <begin position="666"/>
        <end position="756"/>
    </location>
</feature>
<feature type="region of interest" description="Disordered" evidence="9">
    <location>
        <begin position="289"/>
        <end position="350"/>
    </location>
</feature>
<evidence type="ECO:0000256" key="8">
    <source>
        <dbReference type="SAM" id="Coils"/>
    </source>
</evidence>
<dbReference type="InterPro" id="IPR032675">
    <property type="entry name" value="LRR_dom_sf"/>
</dbReference>
<evidence type="ECO:0000256" key="3">
    <source>
        <dbReference type="ARBA" id="ARBA00022490"/>
    </source>
</evidence>
<feature type="compositionally biased region" description="Basic and acidic residues" evidence="9">
    <location>
        <begin position="711"/>
        <end position="729"/>
    </location>
</feature>
<dbReference type="InterPro" id="IPR021774">
    <property type="entry name" value="CUPID"/>
</dbReference>
<dbReference type="InterPro" id="IPR004934">
    <property type="entry name" value="TMOD"/>
</dbReference>
<dbReference type="EMBL" id="JARO02001464">
    <property type="protein sequence ID" value="KPP75396.1"/>
    <property type="molecule type" value="Genomic_DNA"/>
</dbReference>
<dbReference type="Gene3D" id="3.80.10.10">
    <property type="entry name" value="Ribonuclease Inhibitor"/>
    <property type="match status" value="1"/>
</dbReference>
<name>A0A0P7XK51_SCLFO</name>
<proteinExistence type="inferred from homology"/>
<evidence type="ECO:0000256" key="6">
    <source>
        <dbReference type="ARBA" id="ARBA00037833"/>
    </source>
</evidence>
<evidence type="ECO:0000256" key="5">
    <source>
        <dbReference type="ARBA" id="ARBA00023212"/>
    </source>
</evidence>
<protein>
    <recommendedName>
        <fullName evidence="7">Leiomodin-3</fullName>
    </recommendedName>
</protein>
<feature type="compositionally biased region" description="Basic and acidic residues" evidence="9">
    <location>
        <begin position="318"/>
        <end position="332"/>
    </location>
</feature>
<feature type="region of interest" description="Disordered" evidence="9">
    <location>
        <begin position="246"/>
        <end position="268"/>
    </location>
</feature>
<feature type="compositionally biased region" description="Basic and acidic residues" evidence="9">
    <location>
        <begin position="739"/>
        <end position="756"/>
    </location>
</feature>
<dbReference type="PANTHER" id="PTHR10901:SF3">
    <property type="entry name" value="LEIOMODIN-3"/>
    <property type="match status" value="1"/>
</dbReference>
<keyword evidence="3" id="KW-0963">Cytoplasm</keyword>
<dbReference type="Proteomes" id="UP000034805">
    <property type="component" value="Unassembled WGS sequence"/>
</dbReference>
<dbReference type="GO" id="GO:0006936">
    <property type="term" value="P:muscle contraction"/>
    <property type="evidence" value="ECO:0007669"/>
    <property type="project" value="TreeGrafter"/>
</dbReference>
<comment type="caution">
    <text evidence="11">The sequence shown here is derived from an EMBL/GenBank/DDBJ whole genome shotgun (WGS) entry which is preliminary data.</text>
</comment>
<feature type="region of interest" description="Disordered" evidence="9">
    <location>
        <begin position="147"/>
        <end position="167"/>
    </location>
</feature>
<feature type="compositionally biased region" description="Basic and acidic residues" evidence="9">
    <location>
        <begin position="403"/>
        <end position="432"/>
    </location>
</feature>
<dbReference type="GO" id="GO:0051694">
    <property type="term" value="P:pointed-end actin filament capping"/>
    <property type="evidence" value="ECO:0007669"/>
    <property type="project" value="InterPro"/>
</dbReference>
<dbReference type="GO" id="GO:0030239">
    <property type="term" value="P:myofibril assembly"/>
    <property type="evidence" value="ECO:0007669"/>
    <property type="project" value="TreeGrafter"/>
</dbReference>
<evidence type="ECO:0000313" key="12">
    <source>
        <dbReference type="Proteomes" id="UP000034805"/>
    </source>
</evidence>
<dbReference type="GO" id="GO:0005523">
    <property type="term" value="F:tropomyosin binding"/>
    <property type="evidence" value="ECO:0007669"/>
    <property type="project" value="InterPro"/>
</dbReference>
<dbReference type="AlphaFoldDB" id="A0A0P7XK51"/>
<evidence type="ECO:0000256" key="1">
    <source>
        <dbReference type="ARBA" id="ARBA00004245"/>
    </source>
</evidence>